<name>A0A0A9AE64_ARUDO</name>
<accession>A0A0A9AE64</accession>
<reference evidence="1" key="2">
    <citation type="journal article" date="2015" name="Data Brief">
        <title>Shoot transcriptome of the giant reed, Arundo donax.</title>
        <authorList>
            <person name="Barrero R.A."/>
            <person name="Guerrero F.D."/>
            <person name="Moolhuijzen P."/>
            <person name="Goolsby J.A."/>
            <person name="Tidwell J."/>
            <person name="Bellgard S.E."/>
            <person name="Bellgard M.I."/>
        </authorList>
    </citation>
    <scope>NUCLEOTIDE SEQUENCE</scope>
    <source>
        <tissue evidence="1">Shoot tissue taken approximately 20 cm above the soil surface</tissue>
    </source>
</reference>
<protein>
    <submittedName>
        <fullName evidence="1">Uncharacterized protein</fullName>
    </submittedName>
</protein>
<evidence type="ECO:0000313" key="1">
    <source>
        <dbReference type="EMBL" id="JAD47250.1"/>
    </source>
</evidence>
<dbReference type="AlphaFoldDB" id="A0A0A9AE64"/>
<organism evidence="1">
    <name type="scientific">Arundo donax</name>
    <name type="common">Giant reed</name>
    <name type="synonym">Donax arundinaceus</name>
    <dbReference type="NCBI Taxonomy" id="35708"/>
    <lineage>
        <taxon>Eukaryota</taxon>
        <taxon>Viridiplantae</taxon>
        <taxon>Streptophyta</taxon>
        <taxon>Embryophyta</taxon>
        <taxon>Tracheophyta</taxon>
        <taxon>Spermatophyta</taxon>
        <taxon>Magnoliopsida</taxon>
        <taxon>Liliopsida</taxon>
        <taxon>Poales</taxon>
        <taxon>Poaceae</taxon>
        <taxon>PACMAD clade</taxon>
        <taxon>Arundinoideae</taxon>
        <taxon>Arundineae</taxon>
        <taxon>Arundo</taxon>
    </lineage>
</organism>
<reference evidence="1" key="1">
    <citation type="submission" date="2014-09" db="EMBL/GenBank/DDBJ databases">
        <authorList>
            <person name="Magalhaes I.L.F."/>
            <person name="Oliveira U."/>
            <person name="Santos F.R."/>
            <person name="Vidigal T.H.D.A."/>
            <person name="Brescovit A.D."/>
            <person name="Santos A.J."/>
        </authorList>
    </citation>
    <scope>NUCLEOTIDE SEQUENCE</scope>
    <source>
        <tissue evidence="1">Shoot tissue taken approximately 20 cm above the soil surface</tissue>
    </source>
</reference>
<dbReference type="EMBL" id="GBRH01250645">
    <property type="protein sequence ID" value="JAD47250.1"/>
    <property type="molecule type" value="Transcribed_RNA"/>
</dbReference>
<sequence>MWNVISHEKHGLSRFFSFYIKLIEHSQIQAHSRQIHYG</sequence>
<proteinExistence type="predicted"/>